<dbReference type="AlphaFoldDB" id="M6QL85"/>
<keyword evidence="2" id="KW-1185">Reference proteome</keyword>
<gene>
    <name evidence="1" type="ORF">LEP1GSC108_2564</name>
</gene>
<dbReference type="Proteomes" id="UP000012118">
    <property type="component" value="Unassembled WGS sequence"/>
</dbReference>
<accession>M6QL85</accession>
<organism evidence="1 2">
    <name type="scientific">Leptospira weilii str. UI 13098</name>
    <dbReference type="NCBI Taxonomy" id="1088542"/>
    <lineage>
        <taxon>Bacteria</taxon>
        <taxon>Pseudomonadati</taxon>
        <taxon>Spirochaetota</taxon>
        <taxon>Spirochaetia</taxon>
        <taxon>Leptospirales</taxon>
        <taxon>Leptospiraceae</taxon>
        <taxon>Leptospira</taxon>
    </lineage>
</organism>
<dbReference type="EMBL" id="AHNU02000049">
    <property type="protein sequence ID" value="EMN89662.1"/>
    <property type="molecule type" value="Genomic_DNA"/>
</dbReference>
<comment type="caution">
    <text evidence="1">The sequence shown here is derived from an EMBL/GenBank/DDBJ whole genome shotgun (WGS) entry which is preliminary data.</text>
</comment>
<sequence>MTNLFRKLEYSSKKSGFPDLTQFLRTAVLLQDRPLILEYHFQASE</sequence>
<protein>
    <submittedName>
        <fullName evidence="1">Uncharacterized protein</fullName>
    </submittedName>
</protein>
<evidence type="ECO:0000313" key="1">
    <source>
        <dbReference type="EMBL" id="EMN89662.1"/>
    </source>
</evidence>
<proteinExistence type="predicted"/>
<evidence type="ECO:0000313" key="2">
    <source>
        <dbReference type="Proteomes" id="UP000012118"/>
    </source>
</evidence>
<reference evidence="1 2" key="1">
    <citation type="submission" date="2013-01" db="EMBL/GenBank/DDBJ databases">
        <authorList>
            <person name="Harkins D.M."/>
            <person name="Durkin A.S."/>
            <person name="Brinkac L.M."/>
            <person name="Haft D.H."/>
            <person name="Selengut J.D."/>
            <person name="Sanka R."/>
            <person name="DePew J."/>
            <person name="Purushe J."/>
            <person name="Chanthongthip A."/>
            <person name="Lattana O."/>
            <person name="Phetsouvanh R."/>
            <person name="Newton P.N."/>
            <person name="Vinetz J.M."/>
            <person name="Sutton G.G."/>
            <person name="Nierman W.C."/>
            <person name="Fouts D.E."/>
        </authorList>
    </citation>
    <scope>NUCLEOTIDE SEQUENCE [LARGE SCALE GENOMIC DNA]</scope>
    <source>
        <strain evidence="1 2">UI 13098</strain>
    </source>
</reference>
<name>M6QL85_9LEPT</name>